<comment type="similarity">
    <text evidence="1">Belongs to the peptidase C40 family.</text>
</comment>
<keyword evidence="3 9" id="KW-0378">Hydrolase</keyword>
<feature type="coiled-coil region" evidence="5">
    <location>
        <begin position="39"/>
        <end position="94"/>
    </location>
</feature>
<evidence type="ECO:0000256" key="1">
    <source>
        <dbReference type="ARBA" id="ARBA00007074"/>
    </source>
</evidence>
<organism evidence="9 10">
    <name type="scientific">Mumia flava</name>
    <dbReference type="NCBI Taxonomy" id="1348852"/>
    <lineage>
        <taxon>Bacteria</taxon>
        <taxon>Bacillati</taxon>
        <taxon>Actinomycetota</taxon>
        <taxon>Actinomycetes</taxon>
        <taxon>Propionibacteriales</taxon>
        <taxon>Nocardioidaceae</taxon>
        <taxon>Mumia</taxon>
    </lineage>
</organism>
<dbReference type="GO" id="GO:0006508">
    <property type="term" value="P:proteolysis"/>
    <property type="evidence" value="ECO:0007669"/>
    <property type="project" value="UniProtKB-KW"/>
</dbReference>
<dbReference type="PROSITE" id="PS51935">
    <property type="entry name" value="NLPC_P60"/>
    <property type="match status" value="1"/>
</dbReference>
<dbReference type="InterPro" id="IPR000064">
    <property type="entry name" value="NLP_P60_dom"/>
</dbReference>
<dbReference type="AlphaFoldDB" id="A0A2M9BDP1"/>
<evidence type="ECO:0000313" key="10">
    <source>
        <dbReference type="Proteomes" id="UP000230842"/>
    </source>
</evidence>
<feature type="domain" description="NlpC/P60" evidence="8">
    <location>
        <begin position="223"/>
        <end position="338"/>
    </location>
</feature>
<dbReference type="PANTHER" id="PTHR47359">
    <property type="entry name" value="PEPTIDOGLYCAN DL-ENDOPEPTIDASE CWLO"/>
    <property type="match status" value="1"/>
</dbReference>
<evidence type="ECO:0000256" key="6">
    <source>
        <dbReference type="SAM" id="MobiDB-lite"/>
    </source>
</evidence>
<keyword evidence="4" id="KW-0788">Thiol protease</keyword>
<evidence type="ECO:0000256" key="2">
    <source>
        <dbReference type="ARBA" id="ARBA00022670"/>
    </source>
</evidence>
<feature type="coiled-coil region" evidence="5">
    <location>
        <begin position="158"/>
        <end position="192"/>
    </location>
</feature>
<name>A0A2M9BDP1_9ACTN</name>
<evidence type="ECO:0000256" key="7">
    <source>
        <dbReference type="SAM" id="SignalP"/>
    </source>
</evidence>
<feature type="region of interest" description="Disordered" evidence="6">
    <location>
        <begin position="196"/>
        <end position="222"/>
    </location>
</feature>
<evidence type="ECO:0000259" key="8">
    <source>
        <dbReference type="PROSITE" id="PS51935"/>
    </source>
</evidence>
<dbReference type="Gene3D" id="6.10.250.3150">
    <property type="match status" value="1"/>
</dbReference>
<evidence type="ECO:0000313" key="9">
    <source>
        <dbReference type="EMBL" id="PJJ56063.1"/>
    </source>
</evidence>
<evidence type="ECO:0000256" key="5">
    <source>
        <dbReference type="SAM" id="Coils"/>
    </source>
</evidence>
<protein>
    <submittedName>
        <fullName evidence="9">Cell wall-associated NlpC family hydrolase</fullName>
    </submittedName>
</protein>
<proteinExistence type="inferred from homology"/>
<evidence type="ECO:0000256" key="4">
    <source>
        <dbReference type="ARBA" id="ARBA00022807"/>
    </source>
</evidence>
<dbReference type="Pfam" id="PF00877">
    <property type="entry name" value="NLPC_P60"/>
    <property type="match status" value="1"/>
</dbReference>
<dbReference type="PANTHER" id="PTHR47359:SF3">
    <property type="entry name" value="NLP_P60 DOMAIN-CONTAINING PROTEIN-RELATED"/>
    <property type="match status" value="1"/>
</dbReference>
<accession>A0A2M9BDP1</accession>
<feature type="chain" id="PRO_5014644011" evidence="7">
    <location>
        <begin position="33"/>
        <end position="338"/>
    </location>
</feature>
<dbReference type="GO" id="GO:0008234">
    <property type="term" value="F:cysteine-type peptidase activity"/>
    <property type="evidence" value="ECO:0007669"/>
    <property type="project" value="UniProtKB-KW"/>
</dbReference>
<dbReference type="SUPFAM" id="SSF54001">
    <property type="entry name" value="Cysteine proteinases"/>
    <property type="match status" value="1"/>
</dbReference>
<evidence type="ECO:0000256" key="3">
    <source>
        <dbReference type="ARBA" id="ARBA00022801"/>
    </source>
</evidence>
<keyword evidence="5" id="KW-0175">Coiled coil</keyword>
<dbReference type="Proteomes" id="UP000230842">
    <property type="component" value="Unassembled WGS sequence"/>
</dbReference>
<comment type="caution">
    <text evidence="9">The sequence shown here is derived from an EMBL/GenBank/DDBJ whole genome shotgun (WGS) entry which is preliminary data.</text>
</comment>
<keyword evidence="2" id="KW-0645">Protease</keyword>
<dbReference type="InterPro" id="IPR038765">
    <property type="entry name" value="Papain-like_cys_pep_sf"/>
</dbReference>
<dbReference type="EMBL" id="PGEZ01000001">
    <property type="protein sequence ID" value="PJJ56063.1"/>
    <property type="molecule type" value="Genomic_DNA"/>
</dbReference>
<dbReference type="InterPro" id="IPR051794">
    <property type="entry name" value="PG_Endopeptidase_C40"/>
</dbReference>
<dbReference type="Gene3D" id="3.90.1720.10">
    <property type="entry name" value="endopeptidase domain like (from Nostoc punctiforme)"/>
    <property type="match status" value="1"/>
</dbReference>
<feature type="signal peptide" evidence="7">
    <location>
        <begin position="1"/>
        <end position="32"/>
    </location>
</feature>
<keyword evidence="7" id="KW-0732">Signal</keyword>
<keyword evidence="10" id="KW-1185">Reference proteome</keyword>
<sequence length="338" mass="35979">MRNGRTMTLRAAVVAGTGVVMMATLTASPSAADPDATNLADAKRQVEKLSHQAEQANERYLELAHEVETARKQIRHLKADVADQKAQVEEIRSEVAGVIADQLTSSPMGTTTQLLNSDDADDFLEGLTVLQSYNATQADQLSSFEDETARLKSRTKMLKSKLAVISDAEEEMDEQQEKLDEKVAEAEALVERLTPVEREQVYGGDTQTSRDGDRPSAPKVDASGRAKAAIDFALAQLGEPYSYGAAGPSSWDCSGLTMAAYGAAGVSLPHSSSAQAGMGTSVSTSSMSPGDLVFYYSPVSHVGIYIGDGQIVHAPRPGRSVEIVSVNTMPLTGVRRVG</sequence>
<reference evidence="9 10" key="1">
    <citation type="submission" date="2017-11" db="EMBL/GenBank/DDBJ databases">
        <title>Genomic Encyclopedia of Archaeal and Bacterial Type Strains, Phase II (KMG-II): From Individual Species to Whole Genera.</title>
        <authorList>
            <person name="Goeker M."/>
        </authorList>
    </citation>
    <scope>NUCLEOTIDE SEQUENCE [LARGE SCALE GENOMIC DNA]</scope>
    <source>
        <strain evidence="9 10">DSM 27763</strain>
    </source>
</reference>
<gene>
    <name evidence="9" type="ORF">CLV56_0267</name>
</gene>